<evidence type="ECO:0000313" key="2">
    <source>
        <dbReference type="EMBL" id="CAA9382783.1"/>
    </source>
</evidence>
<dbReference type="InterPro" id="IPR052526">
    <property type="entry name" value="HTH-type_Bedaq_tolerance"/>
</dbReference>
<dbReference type="PROSITE" id="PS50995">
    <property type="entry name" value="HTH_MARR_2"/>
    <property type="match status" value="1"/>
</dbReference>
<dbReference type="SUPFAM" id="SSF46785">
    <property type="entry name" value="Winged helix' DNA-binding domain"/>
    <property type="match status" value="1"/>
</dbReference>
<reference evidence="2" key="1">
    <citation type="submission" date="2020-02" db="EMBL/GenBank/DDBJ databases">
        <authorList>
            <person name="Meier V. D."/>
        </authorList>
    </citation>
    <scope>NUCLEOTIDE SEQUENCE</scope>
    <source>
        <strain evidence="2">AVDCRST_MAG21</strain>
    </source>
</reference>
<dbReference type="Gene3D" id="1.10.10.10">
    <property type="entry name" value="Winged helix-like DNA-binding domain superfamily/Winged helix DNA-binding domain"/>
    <property type="match status" value="1"/>
</dbReference>
<evidence type="ECO:0000259" key="1">
    <source>
        <dbReference type="PROSITE" id="PS50995"/>
    </source>
</evidence>
<dbReference type="AlphaFoldDB" id="A0A6J4NHA2"/>
<dbReference type="PANTHER" id="PTHR39515">
    <property type="entry name" value="CONSERVED PROTEIN"/>
    <property type="match status" value="1"/>
</dbReference>
<dbReference type="GO" id="GO:0003700">
    <property type="term" value="F:DNA-binding transcription factor activity"/>
    <property type="evidence" value="ECO:0007669"/>
    <property type="project" value="InterPro"/>
</dbReference>
<protein>
    <submittedName>
        <fullName evidence="2">Transcriptional regulator, MarR family</fullName>
    </submittedName>
</protein>
<organism evidence="2">
    <name type="scientific">uncultured Nocardioidaceae bacterium</name>
    <dbReference type="NCBI Taxonomy" id="253824"/>
    <lineage>
        <taxon>Bacteria</taxon>
        <taxon>Bacillati</taxon>
        <taxon>Actinomycetota</taxon>
        <taxon>Actinomycetes</taxon>
        <taxon>Propionibacteriales</taxon>
        <taxon>Nocardioidaceae</taxon>
        <taxon>environmental samples</taxon>
    </lineage>
</organism>
<proteinExistence type="predicted"/>
<sequence>MPVEVVNVARTNAGLASSLRVSLMRLSRRLRSERGSDEELTLNHMAVLGTLWREGPLTIGELAAREKVQPPSMTRTVTQLCEKGLLARAPHADDRRIVMVALTSAADSVIAESLRRKEMWLAQRLTELTPAERQILRQAAPILERLSLA</sequence>
<dbReference type="Pfam" id="PF01047">
    <property type="entry name" value="MarR"/>
    <property type="match status" value="1"/>
</dbReference>
<name>A0A6J4NHA2_9ACTN</name>
<accession>A0A6J4NHA2</accession>
<dbReference type="InterPro" id="IPR000835">
    <property type="entry name" value="HTH_MarR-typ"/>
</dbReference>
<dbReference type="InterPro" id="IPR036388">
    <property type="entry name" value="WH-like_DNA-bd_sf"/>
</dbReference>
<dbReference type="EMBL" id="CADCUL010000156">
    <property type="protein sequence ID" value="CAA9382783.1"/>
    <property type="molecule type" value="Genomic_DNA"/>
</dbReference>
<dbReference type="PANTHER" id="PTHR39515:SF2">
    <property type="entry name" value="HTH-TYPE TRANSCRIPTIONAL REGULATOR RV0880"/>
    <property type="match status" value="1"/>
</dbReference>
<feature type="domain" description="HTH marR-type" evidence="1">
    <location>
        <begin position="16"/>
        <end position="145"/>
    </location>
</feature>
<dbReference type="SMART" id="SM00347">
    <property type="entry name" value="HTH_MARR"/>
    <property type="match status" value="1"/>
</dbReference>
<dbReference type="InterPro" id="IPR036390">
    <property type="entry name" value="WH_DNA-bd_sf"/>
</dbReference>
<gene>
    <name evidence="2" type="ORF">AVDCRST_MAG21-1824</name>
</gene>